<evidence type="ECO:0000256" key="3">
    <source>
        <dbReference type="ARBA" id="ARBA00022630"/>
    </source>
</evidence>
<feature type="domain" description="Glucose-methanol-choline oxidoreductase N-terminal" evidence="9">
    <location>
        <begin position="281"/>
        <end position="295"/>
    </location>
</feature>
<keyword evidence="6" id="KW-0560">Oxidoreductase</keyword>
<dbReference type="AlphaFoldDB" id="A0A2G8RRQ8"/>
<keyword evidence="5 8" id="KW-0274">FAD</keyword>
<protein>
    <recommendedName>
        <fullName evidence="9">Glucose-methanol-choline oxidoreductase N-terminal domain-containing protein</fullName>
    </recommendedName>
</protein>
<dbReference type="SUPFAM" id="SSF51905">
    <property type="entry name" value="FAD/NAD(P)-binding domain"/>
    <property type="match status" value="1"/>
</dbReference>
<keyword evidence="11" id="KW-1185">Reference proteome</keyword>
<evidence type="ECO:0000313" key="10">
    <source>
        <dbReference type="EMBL" id="PIL24204.1"/>
    </source>
</evidence>
<feature type="binding site" evidence="8">
    <location>
        <position position="213"/>
    </location>
    <ligand>
        <name>FAD</name>
        <dbReference type="ChEBI" id="CHEBI:57692"/>
    </ligand>
</feature>
<evidence type="ECO:0000259" key="9">
    <source>
        <dbReference type="PROSITE" id="PS00624"/>
    </source>
</evidence>
<name>A0A2G8RRQ8_9APHY</name>
<dbReference type="GO" id="GO:0050660">
    <property type="term" value="F:flavin adenine dinucleotide binding"/>
    <property type="evidence" value="ECO:0007669"/>
    <property type="project" value="InterPro"/>
</dbReference>
<comment type="similarity">
    <text evidence="2">Belongs to the GMC oxidoreductase family.</text>
</comment>
<gene>
    <name evidence="10" type="ORF">GSI_13957</name>
</gene>
<dbReference type="Gene3D" id="3.30.560.10">
    <property type="entry name" value="Glucose Oxidase, domain 3"/>
    <property type="match status" value="3"/>
</dbReference>
<dbReference type="GO" id="GO:0016614">
    <property type="term" value="F:oxidoreductase activity, acting on CH-OH group of donors"/>
    <property type="evidence" value="ECO:0007669"/>
    <property type="project" value="InterPro"/>
</dbReference>
<dbReference type="STRING" id="1077348.A0A2G8RRQ8"/>
<evidence type="ECO:0000256" key="6">
    <source>
        <dbReference type="ARBA" id="ARBA00023002"/>
    </source>
</evidence>
<evidence type="ECO:0000256" key="8">
    <source>
        <dbReference type="PIRSR" id="PIRSR000137-2"/>
    </source>
</evidence>
<proteinExistence type="inferred from homology"/>
<accession>A0A2G8RRQ8</accession>
<feature type="active site" description="Proton acceptor" evidence="7">
    <location>
        <position position="580"/>
    </location>
</feature>
<dbReference type="InterPro" id="IPR007867">
    <property type="entry name" value="GMC_OxRtase_C"/>
</dbReference>
<dbReference type="InterPro" id="IPR000172">
    <property type="entry name" value="GMC_OxRdtase_N"/>
</dbReference>
<dbReference type="Gene3D" id="4.10.450.10">
    <property type="entry name" value="Glucose Oxidase, domain 2"/>
    <property type="match status" value="1"/>
</dbReference>
<reference evidence="10 11" key="1">
    <citation type="journal article" date="2015" name="Sci. Rep.">
        <title>Chromosome-level genome map provides insights into diverse defense mechanisms in the medicinal fungus Ganoderma sinense.</title>
        <authorList>
            <person name="Zhu Y."/>
            <person name="Xu J."/>
            <person name="Sun C."/>
            <person name="Zhou S."/>
            <person name="Xu H."/>
            <person name="Nelson D.R."/>
            <person name="Qian J."/>
            <person name="Song J."/>
            <person name="Luo H."/>
            <person name="Xiang L."/>
            <person name="Li Y."/>
            <person name="Xu Z."/>
            <person name="Ji A."/>
            <person name="Wang L."/>
            <person name="Lu S."/>
            <person name="Hayward A."/>
            <person name="Sun W."/>
            <person name="Li X."/>
            <person name="Schwartz D.C."/>
            <person name="Wang Y."/>
            <person name="Chen S."/>
        </authorList>
    </citation>
    <scope>NUCLEOTIDE SEQUENCE [LARGE SCALE GENOMIC DNA]</scope>
    <source>
        <strain evidence="10 11">ZZ0214-1</strain>
    </source>
</reference>
<evidence type="ECO:0000313" key="11">
    <source>
        <dbReference type="Proteomes" id="UP000230002"/>
    </source>
</evidence>
<evidence type="ECO:0000256" key="5">
    <source>
        <dbReference type="ARBA" id="ARBA00022827"/>
    </source>
</evidence>
<dbReference type="SUPFAM" id="SSF54373">
    <property type="entry name" value="FAD-linked reductases, C-terminal domain"/>
    <property type="match status" value="1"/>
</dbReference>
<dbReference type="EMBL" id="AYKW01000067">
    <property type="protein sequence ID" value="PIL24204.1"/>
    <property type="molecule type" value="Genomic_DNA"/>
</dbReference>
<comment type="cofactor">
    <cofactor evidence="1 8">
        <name>FAD</name>
        <dbReference type="ChEBI" id="CHEBI:57692"/>
    </cofactor>
</comment>
<dbReference type="Gene3D" id="3.50.50.60">
    <property type="entry name" value="FAD/NAD(P)-binding domain"/>
    <property type="match status" value="3"/>
</dbReference>
<keyword evidence="3" id="KW-0285">Flavoprotein</keyword>
<dbReference type="Pfam" id="PF05199">
    <property type="entry name" value="GMC_oxred_C"/>
    <property type="match status" value="1"/>
</dbReference>
<dbReference type="PANTHER" id="PTHR11552:SF201">
    <property type="entry name" value="GLUCOSE-METHANOL-CHOLINE OXIDOREDUCTASE N-TERMINAL DOMAIN-CONTAINING PROTEIN"/>
    <property type="match status" value="1"/>
</dbReference>
<keyword evidence="4" id="KW-0732">Signal</keyword>
<comment type="caution">
    <text evidence="10">The sequence shown here is derived from an EMBL/GenBank/DDBJ whole genome shotgun (WGS) entry which is preliminary data.</text>
</comment>
<organism evidence="10 11">
    <name type="scientific">Ganoderma sinense ZZ0214-1</name>
    <dbReference type="NCBI Taxonomy" id="1077348"/>
    <lineage>
        <taxon>Eukaryota</taxon>
        <taxon>Fungi</taxon>
        <taxon>Dikarya</taxon>
        <taxon>Basidiomycota</taxon>
        <taxon>Agaricomycotina</taxon>
        <taxon>Agaricomycetes</taxon>
        <taxon>Polyporales</taxon>
        <taxon>Polyporaceae</taxon>
        <taxon>Ganoderma</taxon>
    </lineage>
</organism>
<evidence type="ECO:0000256" key="1">
    <source>
        <dbReference type="ARBA" id="ARBA00001974"/>
    </source>
</evidence>
<dbReference type="OrthoDB" id="269227at2759"/>
<dbReference type="PROSITE" id="PS00624">
    <property type="entry name" value="GMC_OXRED_2"/>
    <property type="match status" value="1"/>
</dbReference>
<dbReference type="InterPro" id="IPR027424">
    <property type="entry name" value="Glucose_Oxidase_domain_2"/>
</dbReference>
<sequence>MTAEDFCGKGVDAKFDYIIVGGGTAGLVLASRLSEDPNVQVGVLEAGEWHQAVDGITIPGLTGTTLGDPRYDWAFTSVPQKYANNRQIPHPRGKGLGGSSLSEKTQQISEERRTTTDVPLFADLDPRWHGDSGPLTKGHSAFLPELHEAFVEALETLGVKRNLEPNDGTNTIGSHTIFASVNPRTATRSHSAASYYEPFKNRPNLKVLTSAFVTRILFRASLSASSEPLVLEAEGVEFRRGENKHVVSAEREVILCAGEGLALSIGCLQISMLSGSLRGLGAYQSPQILELSGIGNKEILNRFDIKTLVDLPGVGDSLQDHPYTYTIYEIDDNVETFDLAQDPAWLSDQRKLYDQKKSGYLSSNTAPLYAFIPAKAFATADQIQQWKAITHAVIRDASRGLKKQLTAQSTWFLQSNSTSAEGELISYNNFLASSGLKPEPGKRYSSMGCTIMHPLSRGSVHIVSKDPTVPPAIDTNLFSNTLDLEMVLAVLKFARQVYETNPIRQHVVRRVVPTEEDYRTDDSLKEYIKNTCGCVYHPVGTAAMMPQEDGGVVDPELRVYGTSNVRVVDASVLPLQLAAHTQATVYAIAEKAADVIKRYYSTTPAQ</sequence>
<evidence type="ECO:0000256" key="2">
    <source>
        <dbReference type="ARBA" id="ARBA00010790"/>
    </source>
</evidence>
<dbReference type="PIRSF" id="PIRSF000137">
    <property type="entry name" value="Alcohol_oxidase"/>
    <property type="match status" value="1"/>
</dbReference>
<evidence type="ECO:0000256" key="4">
    <source>
        <dbReference type="ARBA" id="ARBA00022729"/>
    </source>
</evidence>
<dbReference type="InterPro" id="IPR012132">
    <property type="entry name" value="GMC_OxRdtase"/>
</dbReference>
<dbReference type="PANTHER" id="PTHR11552">
    <property type="entry name" value="GLUCOSE-METHANOL-CHOLINE GMC OXIDOREDUCTASE"/>
    <property type="match status" value="1"/>
</dbReference>
<dbReference type="Proteomes" id="UP000230002">
    <property type="component" value="Unassembled WGS sequence"/>
</dbReference>
<dbReference type="InterPro" id="IPR036188">
    <property type="entry name" value="FAD/NAD-bd_sf"/>
</dbReference>
<evidence type="ECO:0000256" key="7">
    <source>
        <dbReference type="PIRSR" id="PIRSR000137-1"/>
    </source>
</evidence>
<dbReference type="Pfam" id="PF00732">
    <property type="entry name" value="GMC_oxred_N"/>
    <property type="match status" value="1"/>
</dbReference>
<feature type="active site" description="Proton donor" evidence="7">
    <location>
        <position position="537"/>
    </location>
</feature>